<organism evidence="2 3">
    <name type="scientific">Vittaforma corneae (strain ATCC 50505)</name>
    <name type="common">Microsporidian parasite</name>
    <name type="synonym">Nosema corneum</name>
    <dbReference type="NCBI Taxonomy" id="993615"/>
    <lineage>
        <taxon>Eukaryota</taxon>
        <taxon>Fungi</taxon>
        <taxon>Fungi incertae sedis</taxon>
        <taxon>Microsporidia</taxon>
        <taxon>Nosematidae</taxon>
        <taxon>Vittaforma</taxon>
    </lineage>
</organism>
<feature type="transmembrane region" description="Helical" evidence="1">
    <location>
        <begin position="146"/>
        <end position="173"/>
    </location>
</feature>
<evidence type="ECO:0000313" key="3">
    <source>
        <dbReference type="Proteomes" id="UP000011082"/>
    </source>
</evidence>
<keyword evidence="1" id="KW-0472">Membrane</keyword>
<evidence type="ECO:0000256" key="1">
    <source>
        <dbReference type="SAM" id="Phobius"/>
    </source>
</evidence>
<dbReference type="SUPFAM" id="SSF54236">
    <property type="entry name" value="Ubiquitin-like"/>
    <property type="match status" value="1"/>
</dbReference>
<gene>
    <name evidence="2" type="ORF">VICG_01286</name>
</gene>
<feature type="transmembrane region" description="Helical" evidence="1">
    <location>
        <begin position="193"/>
        <end position="209"/>
    </location>
</feature>
<dbReference type="AlphaFoldDB" id="L2GLA4"/>
<dbReference type="InterPro" id="IPR029071">
    <property type="entry name" value="Ubiquitin-like_domsf"/>
</dbReference>
<evidence type="ECO:0008006" key="4">
    <source>
        <dbReference type="Google" id="ProtNLM"/>
    </source>
</evidence>
<proteinExistence type="predicted"/>
<dbReference type="EMBL" id="JH370140">
    <property type="protein sequence ID" value="ELA41653.1"/>
    <property type="molecule type" value="Genomic_DNA"/>
</dbReference>
<sequence>MTQIQVQTRGNSEIQLIDDEKILTIMDLKRKLNEHDPSSVLLTFKGKILTDSTPLSALGRNIVFTMEKDIEFAQIESKTNEKSLYDRKLGEKKLYKSVVNDQIVFLKEDEIFFKEGKPFFITKKTKKLKLKDVVDFLKKNLTKAQIVQLLFIMFVVFSKNYPLLAIILTINLLRVFSFALLKSKAWNEYKGHLSYSAFMFFASLLAIDHEKFIRKTVKLQQ</sequence>
<name>L2GLA4_VITCO</name>
<evidence type="ECO:0000313" key="2">
    <source>
        <dbReference type="EMBL" id="ELA41653.1"/>
    </source>
</evidence>
<keyword evidence="1" id="KW-1133">Transmembrane helix</keyword>
<accession>L2GLA4</accession>
<keyword evidence="3" id="KW-1185">Reference proteome</keyword>
<dbReference type="RefSeq" id="XP_007604732.1">
    <property type="nucleotide sequence ID" value="XM_007604670.1"/>
</dbReference>
<protein>
    <recommendedName>
        <fullName evidence="4">Ubiquitin-like domain-containing protein</fullName>
    </recommendedName>
</protein>
<dbReference type="HOGENOM" id="CLU_106358_0_0_1"/>
<dbReference type="InParanoid" id="L2GLA4"/>
<dbReference type="GeneID" id="19881997"/>
<dbReference type="VEuPathDB" id="MicrosporidiaDB:VICG_01286"/>
<reference evidence="3" key="1">
    <citation type="submission" date="2011-05" db="EMBL/GenBank/DDBJ databases">
        <title>The genome sequence of Vittaforma corneae strain ATCC 50505.</title>
        <authorList>
            <consortium name="The Broad Institute Genome Sequencing Platform"/>
            <person name="Cuomo C."/>
            <person name="Didier E."/>
            <person name="Bowers L."/>
            <person name="Young S.K."/>
            <person name="Zeng Q."/>
            <person name="Gargeya S."/>
            <person name="Fitzgerald M."/>
            <person name="Haas B."/>
            <person name="Abouelleil A."/>
            <person name="Alvarado L."/>
            <person name="Arachchi H.M."/>
            <person name="Berlin A."/>
            <person name="Chapman S.B."/>
            <person name="Gearin G."/>
            <person name="Goldberg J."/>
            <person name="Griggs A."/>
            <person name="Gujja S."/>
            <person name="Hansen M."/>
            <person name="Heiman D."/>
            <person name="Howarth C."/>
            <person name="Larimer J."/>
            <person name="Lui A."/>
            <person name="MacDonald P.J.P."/>
            <person name="McCowen C."/>
            <person name="Montmayeur A."/>
            <person name="Murphy C."/>
            <person name="Neiman D."/>
            <person name="Pearson M."/>
            <person name="Priest M."/>
            <person name="Roberts A."/>
            <person name="Saif S."/>
            <person name="Shea T."/>
            <person name="Sisk P."/>
            <person name="Stolte C."/>
            <person name="Sykes S."/>
            <person name="Wortman J."/>
            <person name="Nusbaum C."/>
            <person name="Birren B."/>
        </authorList>
    </citation>
    <scope>NUCLEOTIDE SEQUENCE [LARGE SCALE GENOMIC DNA]</scope>
    <source>
        <strain evidence="3">ATCC 50505</strain>
    </source>
</reference>
<dbReference type="Proteomes" id="UP000011082">
    <property type="component" value="Unassembled WGS sequence"/>
</dbReference>
<keyword evidence="1" id="KW-0812">Transmembrane</keyword>